<dbReference type="InParanoid" id="A0A2P6N8G1"/>
<dbReference type="AlphaFoldDB" id="A0A2P6N8G1"/>
<reference evidence="1 2" key="1">
    <citation type="journal article" date="2018" name="Genome Biol. Evol.">
        <title>Multiple Roots of Fruiting Body Formation in Amoebozoa.</title>
        <authorList>
            <person name="Hillmann F."/>
            <person name="Forbes G."/>
            <person name="Novohradska S."/>
            <person name="Ferling I."/>
            <person name="Riege K."/>
            <person name="Groth M."/>
            <person name="Westermann M."/>
            <person name="Marz M."/>
            <person name="Spaller T."/>
            <person name="Winckler T."/>
            <person name="Schaap P."/>
            <person name="Glockner G."/>
        </authorList>
    </citation>
    <scope>NUCLEOTIDE SEQUENCE [LARGE SCALE GENOMIC DNA]</scope>
    <source>
        <strain evidence="1 2">Jena</strain>
    </source>
</reference>
<proteinExistence type="predicted"/>
<protein>
    <submittedName>
        <fullName evidence="1">Uncharacterized protein</fullName>
    </submittedName>
</protein>
<dbReference type="Proteomes" id="UP000241769">
    <property type="component" value="Unassembled WGS sequence"/>
</dbReference>
<evidence type="ECO:0000313" key="1">
    <source>
        <dbReference type="EMBL" id="PRP80228.1"/>
    </source>
</evidence>
<evidence type="ECO:0000313" key="2">
    <source>
        <dbReference type="Proteomes" id="UP000241769"/>
    </source>
</evidence>
<organism evidence="1 2">
    <name type="scientific">Planoprotostelium fungivorum</name>
    <dbReference type="NCBI Taxonomy" id="1890364"/>
    <lineage>
        <taxon>Eukaryota</taxon>
        <taxon>Amoebozoa</taxon>
        <taxon>Evosea</taxon>
        <taxon>Variosea</taxon>
        <taxon>Cavosteliida</taxon>
        <taxon>Cavosteliaceae</taxon>
        <taxon>Planoprotostelium</taxon>
    </lineage>
</organism>
<comment type="caution">
    <text evidence="1">The sequence shown here is derived from an EMBL/GenBank/DDBJ whole genome shotgun (WGS) entry which is preliminary data.</text>
</comment>
<keyword evidence="2" id="KW-1185">Reference proteome</keyword>
<name>A0A2P6N8G1_9EUKA</name>
<dbReference type="EMBL" id="MDYQ01000157">
    <property type="protein sequence ID" value="PRP80228.1"/>
    <property type="molecule type" value="Genomic_DNA"/>
</dbReference>
<accession>A0A2P6N8G1</accession>
<sequence length="48" mass="5463">MDQLCCRPSEVVPFDSDSRQGDRGYSWKFTFCFILQAGGNQYILPKAS</sequence>
<gene>
    <name evidence="1" type="ORF">PROFUN_12114</name>
</gene>